<proteinExistence type="predicted"/>
<accession>K0TI82</accession>
<dbReference type="Proteomes" id="UP000266841">
    <property type="component" value="Unassembled WGS sequence"/>
</dbReference>
<keyword evidence="3" id="KW-1185">Reference proteome</keyword>
<protein>
    <submittedName>
        <fullName evidence="2">Uncharacterized protein</fullName>
    </submittedName>
</protein>
<feature type="non-terminal residue" evidence="2">
    <location>
        <position position="204"/>
    </location>
</feature>
<feature type="compositionally biased region" description="Polar residues" evidence="1">
    <location>
        <begin position="193"/>
        <end position="204"/>
    </location>
</feature>
<organism evidence="2 3">
    <name type="scientific">Thalassiosira oceanica</name>
    <name type="common">Marine diatom</name>
    <dbReference type="NCBI Taxonomy" id="159749"/>
    <lineage>
        <taxon>Eukaryota</taxon>
        <taxon>Sar</taxon>
        <taxon>Stramenopiles</taxon>
        <taxon>Ochrophyta</taxon>
        <taxon>Bacillariophyta</taxon>
        <taxon>Coscinodiscophyceae</taxon>
        <taxon>Thalassiosirophycidae</taxon>
        <taxon>Thalassiosirales</taxon>
        <taxon>Thalassiosiraceae</taxon>
        <taxon>Thalassiosira</taxon>
    </lineage>
</organism>
<evidence type="ECO:0000256" key="1">
    <source>
        <dbReference type="SAM" id="MobiDB-lite"/>
    </source>
</evidence>
<feature type="region of interest" description="Disordered" evidence="1">
    <location>
        <begin position="183"/>
        <end position="204"/>
    </location>
</feature>
<gene>
    <name evidence="2" type="ORF">THAOC_04856</name>
</gene>
<dbReference type="EMBL" id="AGNL01004441">
    <property type="protein sequence ID" value="EJK73516.1"/>
    <property type="molecule type" value="Genomic_DNA"/>
</dbReference>
<reference evidence="2 3" key="1">
    <citation type="journal article" date="2012" name="Genome Biol.">
        <title>Genome and low-iron response of an oceanic diatom adapted to chronic iron limitation.</title>
        <authorList>
            <person name="Lommer M."/>
            <person name="Specht M."/>
            <person name="Roy A.S."/>
            <person name="Kraemer L."/>
            <person name="Andreson R."/>
            <person name="Gutowska M.A."/>
            <person name="Wolf J."/>
            <person name="Bergner S.V."/>
            <person name="Schilhabel M.B."/>
            <person name="Klostermeier U.C."/>
            <person name="Beiko R.G."/>
            <person name="Rosenstiel P."/>
            <person name="Hippler M."/>
            <person name="Laroche J."/>
        </authorList>
    </citation>
    <scope>NUCLEOTIDE SEQUENCE [LARGE SCALE GENOMIC DNA]</scope>
    <source>
        <strain evidence="2 3">CCMP1005</strain>
    </source>
</reference>
<comment type="caution">
    <text evidence="2">The sequence shown here is derived from an EMBL/GenBank/DDBJ whole genome shotgun (WGS) entry which is preliminary data.</text>
</comment>
<evidence type="ECO:0000313" key="3">
    <source>
        <dbReference type="Proteomes" id="UP000266841"/>
    </source>
</evidence>
<sequence length="204" mass="22386">MDHQQDSVGALLSLLESYPPEVLSPFLERVENLALNVRRSRCQQRDAPLEQLDASSIDSVLSNGHLLAMILEYDGSLAMGHKHYGSLVGYEHPLPSPNGFARQYIQGTASHALVCKKWRDLVVGRDGLAQWKDSSTREVERKVAIARRASTDESLTWTARLSAMAISNDVGALRAAFRDPEEDSAGVGAALSEQRNPTIDSDDD</sequence>
<evidence type="ECO:0000313" key="2">
    <source>
        <dbReference type="EMBL" id="EJK73516.1"/>
    </source>
</evidence>
<name>K0TI82_THAOC</name>
<dbReference type="AlphaFoldDB" id="K0TI82"/>